<dbReference type="EnsemblMetazoa" id="XM_019996494.1">
    <property type="protein sequence ID" value="XP_019852053.1"/>
    <property type="gene ID" value="LOC109581967"/>
</dbReference>
<keyword evidence="1" id="KW-1133">Transmembrane helix</keyword>
<reference evidence="3" key="1">
    <citation type="journal article" date="2010" name="Nature">
        <title>The Amphimedon queenslandica genome and the evolution of animal complexity.</title>
        <authorList>
            <person name="Srivastava M."/>
            <person name="Simakov O."/>
            <person name="Chapman J."/>
            <person name="Fahey B."/>
            <person name="Gauthier M.E."/>
            <person name="Mitros T."/>
            <person name="Richards G.S."/>
            <person name="Conaco C."/>
            <person name="Dacre M."/>
            <person name="Hellsten U."/>
            <person name="Larroux C."/>
            <person name="Putnam N.H."/>
            <person name="Stanke M."/>
            <person name="Adamska M."/>
            <person name="Darling A."/>
            <person name="Degnan S.M."/>
            <person name="Oakley T.H."/>
            <person name="Plachetzki D.C."/>
            <person name="Zhai Y."/>
            <person name="Adamski M."/>
            <person name="Calcino A."/>
            <person name="Cummins S.F."/>
            <person name="Goodstein D.M."/>
            <person name="Harris C."/>
            <person name="Jackson D.J."/>
            <person name="Leys S.P."/>
            <person name="Shu S."/>
            <person name="Woodcroft B.J."/>
            <person name="Vervoort M."/>
            <person name="Kosik K.S."/>
            <person name="Manning G."/>
            <person name="Degnan B.M."/>
            <person name="Rokhsar D.S."/>
        </authorList>
    </citation>
    <scope>NUCLEOTIDE SEQUENCE [LARGE SCALE GENOMIC DNA]</scope>
</reference>
<dbReference type="KEGG" id="aqu:109581967"/>
<evidence type="ECO:0000256" key="1">
    <source>
        <dbReference type="SAM" id="Phobius"/>
    </source>
</evidence>
<dbReference type="AlphaFoldDB" id="A0AAN0J5P7"/>
<evidence type="ECO:0000313" key="2">
    <source>
        <dbReference type="EnsemblMetazoa" id="XP_019852053.1"/>
    </source>
</evidence>
<reference evidence="2" key="2">
    <citation type="submission" date="2024-06" db="UniProtKB">
        <authorList>
            <consortium name="EnsemblMetazoa"/>
        </authorList>
    </citation>
    <scope>IDENTIFICATION</scope>
</reference>
<keyword evidence="3" id="KW-1185">Reference proteome</keyword>
<feature type="transmembrane region" description="Helical" evidence="1">
    <location>
        <begin position="569"/>
        <end position="589"/>
    </location>
</feature>
<feature type="transmembrane region" description="Helical" evidence="1">
    <location>
        <begin position="596"/>
        <end position="621"/>
    </location>
</feature>
<organism evidence="2 3">
    <name type="scientific">Amphimedon queenslandica</name>
    <name type="common">Sponge</name>
    <dbReference type="NCBI Taxonomy" id="400682"/>
    <lineage>
        <taxon>Eukaryota</taxon>
        <taxon>Metazoa</taxon>
        <taxon>Porifera</taxon>
        <taxon>Demospongiae</taxon>
        <taxon>Heteroscleromorpha</taxon>
        <taxon>Haplosclerida</taxon>
        <taxon>Niphatidae</taxon>
        <taxon>Amphimedon</taxon>
    </lineage>
</organism>
<sequence length="626" mass="72716">MTGIYNHYVRVILKRHLIDAEVIDINYEMPSHLIHKIDFTNSELKYIWEDFYNLSRMAYFSVMKQEYTFGKQLHNVSKLSMMDTISSFSGFDKDESSSFIHTTLQDYFAAIYLVNNPHLMFNETDMKKNSNLENVLIFYAGLLKYIDREIGKLNMLRTDVFRSNNIIHVGISSLMLRCLYENNLLLHNKNYNLVSGHTWSVANVPISNYDYFIAGYIVAAHDITLRINVSHLTELEAFKKGLQFQQASVNGKINIRLPYPLIFSTDPVAKVDLPSNAVIGLNLMLKLNINSICQIISKFSLLEELFIVIHREFDCYSTILEHPLMKLNKLERLSILILAYKYDHILELLKQLVAPKRSLKQLTVFAQMGIIDTYMYTEILDSAIQSSLDELRIYVSIEVIVFSESTFTYQRTLEIALYKEKNLIVNYYQLYVHRLGTTRKIQLRSFTSYVYYKVKDEMVHRLRITIYSKPETPLDDFISAFINCISKMNITRKLNAADYINHEINLSGSMYAVVSPADPVPYDAGTTTPTYGQYIRHVNFLKFLIYTLLDNPPLSIAVYYMHEESVIKVLLTIMEVLLVIFMIVCGICFMISLLCLFCLLFCLLCHIYIACINLCTFIYVFTYDPL</sequence>
<dbReference type="Proteomes" id="UP000007879">
    <property type="component" value="Unassembled WGS sequence"/>
</dbReference>
<protein>
    <submittedName>
        <fullName evidence="2">Uncharacterized protein</fullName>
    </submittedName>
</protein>
<proteinExistence type="predicted"/>
<keyword evidence="1" id="KW-0472">Membrane</keyword>
<evidence type="ECO:0000313" key="3">
    <source>
        <dbReference type="Proteomes" id="UP000007879"/>
    </source>
</evidence>
<gene>
    <name evidence="2" type="primary">109581967</name>
</gene>
<accession>A0AAN0J5P7</accession>
<name>A0AAN0J5P7_AMPQE</name>
<keyword evidence="1" id="KW-0812">Transmembrane</keyword>